<comment type="subcellular location">
    <subcellularLocation>
        <location evidence="1">Membrane</location>
        <topology evidence="1">Multi-pass membrane protein</topology>
    </subcellularLocation>
</comment>
<feature type="transmembrane region" description="Helical" evidence="7">
    <location>
        <begin position="20"/>
        <end position="38"/>
    </location>
</feature>
<feature type="transmembrane region" description="Helical" evidence="7">
    <location>
        <begin position="107"/>
        <end position="124"/>
    </location>
</feature>
<dbReference type="PANTHER" id="PTHR33048:SF162">
    <property type="entry name" value="SATRATOXIN BIOSYNTHESIS SC1 CLUSTER PROTEIN 4"/>
    <property type="match status" value="1"/>
</dbReference>
<evidence type="ECO:0000259" key="8">
    <source>
        <dbReference type="Pfam" id="PF20684"/>
    </source>
</evidence>
<feature type="compositionally biased region" description="Polar residues" evidence="6">
    <location>
        <begin position="342"/>
        <end position="351"/>
    </location>
</feature>
<sequence>MSQAGNASQVPIDVNKGVTGALFGLAIIAFIIRSYICIRIHKKVHVEDFILLFAVMSLCAATGLAYATLTAQYALIQLVLHGFEGDIVFRLLGEIPSISKEENAATNLWWLVIFSVKMAFLFFFRRLISRLRSLNVWWWFVTALTIIAGLVSVAASWLTCPYFTIGGLLSCAGPSADHRTIRDTAITTVMDIMSDLLVLSLPVSILWKVRISVRQKIGLAFSLCLSCVMVVVTIVRVAGMRQRGSGSVDIVWLAFWQQQECSIAVLMCSVSAFRSLFVPSPARTPIPRQQRDSPSEKRRRFAHRRPDPDLYDTHETNGLPQIPSAKLAGIATEIRGGRQSEETASLDQRFNSHLPPSDHDHCTEIATTNSSARDAELGLSIESILPHSCLETSNARQSKSSGTRWWKAFLQPETAPTASTTRTGYWEVTSLFRSGHPESIVRSKDRTEGQL</sequence>
<evidence type="ECO:0000256" key="4">
    <source>
        <dbReference type="ARBA" id="ARBA00023136"/>
    </source>
</evidence>
<dbReference type="Pfam" id="PF20684">
    <property type="entry name" value="Fung_rhodopsin"/>
    <property type="match status" value="1"/>
</dbReference>
<feature type="transmembrane region" description="Helical" evidence="7">
    <location>
        <begin position="219"/>
        <end position="238"/>
    </location>
</feature>
<dbReference type="Proteomes" id="UP000578531">
    <property type="component" value="Unassembled WGS sequence"/>
</dbReference>
<dbReference type="RefSeq" id="XP_037159458.1">
    <property type="nucleotide sequence ID" value="XM_037313692.1"/>
</dbReference>
<dbReference type="EMBL" id="JACCJC010000077">
    <property type="protein sequence ID" value="KAF6228643.1"/>
    <property type="molecule type" value="Genomic_DNA"/>
</dbReference>
<feature type="domain" description="Rhodopsin" evidence="8">
    <location>
        <begin position="33"/>
        <end position="277"/>
    </location>
</feature>
<feature type="transmembrane region" description="Helical" evidence="7">
    <location>
        <begin position="185"/>
        <end position="207"/>
    </location>
</feature>
<feature type="transmembrane region" description="Helical" evidence="7">
    <location>
        <begin position="136"/>
        <end position="165"/>
    </location>
</feature>
<name>A0A8H6CSA2_9LECA</name>
<comment type="caution">
    <text evidence="9">The sequence shown here is derived from an EMBL/GenBank/DDBJ whole genome shotgun (WGS) entry which is preliminary data.</text>
</comment>
<keyword evidence="2 7" id="KW-0812">Transmembrane</keyword>
<reference evidence="9 10" key="1">
    <citation type="journal article" date="2020" name="Genomics">
        <title>Complete, high-quality genomes from long-read metagenomic sequencing of two wolf lichen thalli reveals enigmatic genome architecture.</title>
        <authorList>
            <person name="McKenzie S.K."/>
            <person name="Walston R.F."/>
            <person name="Allen J.L."/>
        </authorList>
    </citation>
    <scope>NUCLEOTIDE SEQUENCE [LARGE SCALE GENOMIC DNA]</scope>
    <source>
        <strain evidence="9">WasteWater2</strain>
    </source>
</reference>
<dbReference type="InterPro" id="IPR052337">
    <property type="entry name" value="SAT4-like"/>
</dbReference>
<feature type="transmembrane region" description="Helical" evidence="7">
    <location>
        <begin position="50"/>
        <end position="69"/>
    </location>
</feature>
<comment type="similarity">
    <text evidence="5">Belongs to the SAT4 family.</text>
</comment>
<feature type="region of interest" description="Disordered" evidence="6">
    <location>
        <begin position="283"/>
        <end position="321"/>
    </location>
</feature>
<evidence type="ECO:0000256" key="5">
    <source>
        <dbReference type="ARBA" id="ARBA00038359"/>
    </source>
</evidence>
<feature type="compositionally biased region" description="Basic and acidic residues" evidence="6">
    <location>
        <begin position="304"/>
        <end position="315"/>
    </location>
</feature>
<evidence type="ECO:0000256" key="7">
    <source>
        <dbReference type="SAM" id="Phobius"/>
    </source>
</evidence>
<proteinExistence type="inferred from homology"/>
<dbReference type="InterPro" id="IPR049326">
    <property type="entry name" value="Rhodopsin_dom_fungi"/>
</dbReference>
<evidence type="ECO:0000256" key="1">
    <source>
        <dbReference type="ARBA" id="ARBA00004141"/>
    </source>
</evidence>
<feature type="region of interest" description="Disordered" evidence="6">
    <location>
        <begin position="336"/>
        <end position="359"/>
    </location>
</feature>
<evidence type="ECO:0000256" key="6">
    <source>
        <dbReference type="SAM" id="MobiDB-lite"/>
    </source>
</evidence>
<evidence type="ECO:0000256" key="2">
    <source>
        <dbReference type="ARBA" id="ARBA00022692"/>
    </source>
</evidence>
<dbReference type="PANTHER" id="PTHR33048">
    <property type="entry name" value="PTH11-LIKE INTEGRAL MEMBRANE PROTEIN (AFU_ORTHOLOGUE AFUA_5G11245)"/>
    <property type="match status" value="1"/>
</dbReference>
<evidence type="ECO:0000313" key="9">
    <source>
        <dbReference type="EMBL" id="KAF6228643.1"/>
    </source>
</evidence>
<gene>
    <name evidence="9" type="ORF">HO173_011814</name>
</gene>
<keyword evidence="3 7" id="KW-1133">Transmembrane helix</keyword>
<accession>A0A8H6CSA2</accession>
<keyword evidence="10" id="KW-1185">Reference proteome</keyword>
<dbReference type="GO" id="GO:0016020">
    <property type="term" value="C:membrane"/>
    <property type="evidence" value="ECO:0007669"/>
    <property type="project" value="UniProtKB-SubCell"/>
</dbReference>
<dbReference type="GeneID" id="59293455"/>
<protein>
    <recommendedName>
        <fullName evidence="8">Rhodopsin domain-containing protein</fullName>
    </recommendedName>
</protein>
<organism evidence="9 10">
    <name type="scientific">Letharia columbiana</name>
    <dbReference type="NCBI Taxonomy" id="112416"/>
    <lineage>
        <taxon>Eukaryota</taxon>
        <taxon>Fungi</taxon>
        <taxon>Dikarya</taxon>
        <taxon>Ascomycota</taxon>
        <taxon>Pezizomycotina</taxon>
        <taxon>Lecanoromycetes</taxon>
        <taxon>OSLEUM clade</taxon>
        <taxon>Lecanoromycetidae</taxon>
        <taxon>Lecanorales</taxon>
        <taxon>Lecanorineae</taxon>
        <taxon>Parmeliaceae</taxon>
        <taxon>Letharia</taxon>
    </lineage>
</organism>
<evidence type="ECO:0000313" key="10">
    <source>
        <dbReference type="Proteomes" id="UP000578531"/>
    </source>
</evidence>
<dbReference type="OrthoDB" id="444631at2759"/>
<dbReference type="AlphaFoldDB" id="A0A8H6CSA2"/>
<evidence type="ECO:0000256" key="3">
    <source>
        <dbReference type="ARBA" id="ARBA00022989"/>
    </source>
</evidence>
<keyword evidence="4 7" id="KW-0472">Membrane</keyword>